<keyword evidence="2" id="KW-1185">Reference proteome</keyword>
<name>A0ACB6R610_9PLEO</name>
<evidence type="ECO:0000313" key="2">
    <source>
        <dbReference type="Proteomes" id="UP000799755"/>
    </source>
</evidence>
<dbReference type="EMBL" id="MU003497">
    <property type="protein sequence ID" value="KAF2474684.1"/>
    <property type="molecule type" value="Genomic_DNA"/>
</dbReference>
<gene>
    <name evidence="1" type="ORF">BDR25DRAFT_311128</name>
</gene>
<organism evidence="1 2">
    <name type="scientific">Lindgomyces ingoldianus</name>
    <dbReference type="NCBI Taxonomy" id="673940"/>
    <lineage>
        <taxon>Eukaryota</taxon>
        <taxon>Fungi</taxon>
        <taxon>Dikarya</taxon>
        <taxon>Ascomycota</taxon>
        <taxon>Pezizomycotina</taxon>
        <taxon>Dothideomycetes</taxon>
        <taxon>Pleosporomycetidae</taxon>
        <taxon>Pleosporales</taxon>
        <taxon>Lindgomycetaceae</taxon>
        <taxon>Lindgomyces</taxon>
    </lineage>
</organism>
<comment type="caution">
    <text evidence="1">The sequence shown here is derived from an EMBL/GenBank/DDBJ whole genome shotgun (WGS) entry which is preliminary data.</text>
</comment>
<protein>
    <submittedName>
        <fullName evidence="1">Uncharacterized protein</fullName>
    </submittedName>
</protein>
<evidence type="ECO:0000313" key="1">
    <source>
        <dbReference type="EMBL" id="KAF2474684.1"/>
    </source>
</evidence>
<accession>A0ACB6R610</accession>
<sequence length="598" mass="68798">MKRKVRSVHSKPKDKEKQLDTLFSNRLSHQQFKEDSSYVQSKRDTLQSEGHEACGDNLDIFLQDYEGPVPSCEIEEVKEFCEGTSSGGPKIWLDDREKSTGFSRKYAKRLTATDLGHALARKRFDLDGTPDADRRLIYISDLDAECVRTLAESASWRQVPVLRDAIWKHIALQTSLCVKTPRIGFPVFELVFQLPYLALRQYHTPPNKEPTTRIHKTERGRMDVSFLNIPAIQGQVPCSYVIHEAQISIVACGSDNSRWVTYAFVDTEFDDNPTDDDGIFEEEELDELNEDPIADDGECSTGWVVDADKPIWDPREYFLLMVERRMTQIFREWIHLVRKVQRSVKRYEKTHPAFLSPGPSKELPRDVQEALYQNIQTMQLLKKLREQLSTTIQAWKRFAAPTGDIRYFSNMSKPAARKSLNNIIKTFERLVDQEKDLDSLAESCSGSERLLTLRLNLKSYDLNLQTVRLNHNTQEVTLENNRVALESQKTAQLTNQTAALTLSTNQLTIPPVLVIAYFSTQQQIFSFDRNQKTFFICIITLFIALKLYNYGVIIARTSLAQQSRWPWWLRTAIESISPIPLASTERPNTDIQPSMYVV</sequence>
<dbReference type="Proteomes" id="UP000799755">
    <property type="component" value="Unassembled WGS sequence"/>
</dbReference>
<proteinExistence type="predicted"/>
<reference evidence="1" key="1">
    <citation type="journal article" date="2020" name="Stud. Mycol.">
        <title>101 Dothideomycetes genomes: a test case for predicting lifestyles and emergence of pathogens.</title>
        <authorList>
            <person name="Haridas S."/>
            <person name="Albert R."/>
            <person name="Binder M."/>
            <person name="Bloem J."/>
            <person name="Labutti K."/>
            <person name="Salamov A."/>
            <person name="Andreopoulos B."/>
            <person name="Baker S."/>
            <person name="Barry K."/>
            <person name="Bills G."/>
            <person name="Bluhm B."/>
            <person name="Cannon C."/>
            <person name="Castanera R."/>
            <person name="Culley D."/>
            <person name="Daum C."/>
            <person name="Ezra D."/>
            <person name="Gonzalez J."/>
            <person name="Henrissat B."/>
            <person name="Kuo A."/>
            <person name="Liang C."/>
            <person name="Lipzen A."/>
            <person name="Lutzoni F."/>
            <person name="Magnuson J."/>
            <person name="Mondo S."/>
            <person name="Nolan M."/>
            <person name="Ohm R."/>
            <person name="Pangilinan J."/>
            <person name="Park H.-J."/>
            <person name="Ramirez L."/>
            <person name="Alfaro M."/>
            <person name="Sun H."/>
            <person name="Tritt A."/>
            <person name="Yoshinaga Y."/>
            <person name="Zwiers L.-H."/>
            <person name="Turgeon B."/>
            <person name="Goodwin S."/>
            <person name="Spatafora J."/>
            <person name="Crous P."/>
            <person name="Grigoriev I."/>
        </authorList>
    </citation>
    <scope>NUCLEOTIDE SEQUENCE</scope>
    <source>
        <strain evidence="1">ATCC 200398</strain>
    </source>
</reference>